<dbReference type="PANTHER" id="PTHR11705">
    <property type="entry name" value="PROTEASE FAMILY M14 CARBOXYPEPTIDASE A,B"/>
    <property type="match status" value="1"/>
</dbReference>
<dbReference type="Pfam" id="PF00246">
    <property type="entry name" value="Peptidase_M14"/>
    <property type="match status" value="1"/>
</dbReference>
<evidence type="ECO:0000256" key="1">
    <source>
        <dbReference type="ARBA" id="ARBA00001947"/>
    </source>
</evidence>
<dbReference type="Gene3D" id="3.40.630.10">
    <property type="entry name" value="Zn peptidases"/>
    <property type="match status" value="1"/>
</dbReference>
<dbReference type="AlphaFoldDB" id="A0A8U0WA28"/>
<evidence type="ECO:0000256" key="2">
    <source>
        <dbReference type="ARBA" id="ARBA00005988"/>
    </source>
</evidence>
<proteinExistence type="inferred from homology"/>
<dbReference type="GO" id="GO:0006508">
    <property type="term" value="P:proteolysis"/>
    <property type="evidence" value="ECO:0007669"/>
    <property type="project" value="InterPro"/>
</dbReference>
<dbReference type="SUPFAM" id="SSF53187">
    <property type="entry name" value="Zn-dependent exopeptidases"/>
    <property type="match status" value="1"/>
</dbReference>
<comment type="similarity">
    <text evidence="2 3">Belongs to the peptidase M14 family.</text>
</comment>
<dbReference type="InterPro" id="IPR000834">
    <property type="entry name" value="Peptidase_M14"/>
</dbReference>
<keyword evidence="5" id="KW-1185">Reference proteome</keyword>
<sequence>MAESIDWWIIPVLDVDGFVYTYEKKSSWLKSNPDFFDACRSSNYSRKPTKPNPHFDQCNGPQVTFESTPEIELLKKFIDTNLPKDYIKIYIGLHSGVQAVLTPCNNMEEFPPNYNQLMFVAKAFVDALFPRFHTQYSYGTSANILNWAYAEKGIPIALGIGLPKDRAMPFQLPKRAILRLSKELLDGFIGLIKAVKELGHI</sequence>
<dbReference type="GO" id="GO:0004181">
    <property type="term" value="F:metallocarboxypeptidase activity"/>
    <property type="evidence" value="ECO:0007669"/>
    <property type="project" value="InterPro"/>
</dbReference>
<dbReference type="PANTHER" id="PTHR11705:SF123">
    <property type="entry name" value="PEPTIDASE M14 CARBOXYPEPTIDASE A DOMAIN-CONTAINING PROTEIN-RELATED"/>
    <property type="match status" value="1"/>
</dbReference>
<dbReference type="GO" id="GO:0005615">
    <property type="term" value="C:extracellular space"/>
    <property type="evidence" value="ECO:0007669"/>
    <property type="project" value="TreeGrafter"/>
</dbReference>
<evidence type="ECO:0000256" key="3">
    <source>
        <dbReference type="PROSITE-ProRule" id="PRU01379"/>
    </source>
</evidence>
<dbReference type="PROSITE" id="PS52035">
    <property type="entry name" value="PEPTIDASE_M14"/>
    <property type="match status" value="1"/>
</dbReference>
<organism evidence="5 6">
    <name type="scientific">Glossina fuscipes</name>
    <dbReference type="NCBI Taxonomy" id="7396"/>
    <lineage>
        <taxon>Eukaryota</taxon>
        <taxon>Metazoa</taxon>
        <taxon>Ecdysozoa</taxon>
        <taxon>Arthropoda</taxon>
        <taxon>Hexapoda</taxon>
        <taxon>Insecta</taxon>
        <taxon>Pterygota</taxon>
        <taxon>Neoptera</taxon>
        <taxon>Endopterygota</taxon>
        <taxon>Diptera</taxon>
        <taxon>Brachycera</taxon>
        <taxon>Muscomorpha</taxon>
        <taxon>Hippoboscoidea</taxon>
        <taxon>Glossinidae</taxon>
        <taxon>Glossina</taxon>
    </lineage>
</organism>
<dbReference type="RefSeq" id="XP_037882154.1">
    <property type="nucleotide sequence ID" value="XM_038026226.1"/>
</dbReference>
<protein>
    <submittedName>
        <fullName evidence="6">Zinc carboxypeptidase-like</fullName>
    </submittedName>
</protein>
<reference evidence="6" key="1">
    <citation type="submission" date="2025-08" db="UniProtKB">
        <authorList>
            <consortium name="RefSeq"/>
        </authorList>
    </citation>
    <scope>IDENTIFICATION</scope>
    <source>
        <tissue evidence="6">Whole body pupa</tissue>
    </source>
</reference>
<gene>
    <name evidence="6" type="primary">LOC119633035</name>
</gene>
<accession>A0A8U0WA28</accession>
<evidence type="ECO:0000313" key="5">
    <source>
        <dbReference type="Proteomes" id="UP000092443"/>
    </source>
</evidence>
<dbReference type="Proteomes" id="UP000092443">
    <property type="component" value="Unplaced"/>
</dbReference>
<dbReference type="GeneID" id="119633035"/>
<comment type="caution">
    <text evidence="3">Lacks conserved residue(s) required for the propagation of feature annotation.</text>
</comment>
<feature type="domain" description="Peptidase M14" evidence="4">
    <location>
        <begin position="1"/>
        <end position="195"/>
    </location>
</feature>
<evidence type="ECO:0000259" key="4">
    <source>
        <dbReference type="PROSITE" id="PS52035"/>
    </source>
</evidence>
<name>A0A8U0WA28_9MUSC</name>
<dbReference type="KEGG" id="gfs:119633035"/>
<evidence type="ECO:0000313" key="6">
    <source>
        <dbReference type="RefSeq" id="XP_037882154.1"/>
    </source>
</evidence>
<comment type="cofactor">
    <cofactor evidence="1">
        <name>Zn(2+)</name>
        <dbReference type="ChEBI" id="CHEBI:29105"/>
    </cofactor>
</comment>
<dbReference type="GO" id="GO:0008270">
    <property type="term" value="F:zinc ion binding"/>
    <property type="evidence" value="ECO:0007669"/>
    <property type="project" value="InterPro"/>
</dbReference>